<name>A0A6J6B316_9ZZZZ</name>
<dbReference type="AlphaFoldDB" id="A0A6J6B316"/>
<protein>
    <submittedName>
        <fullName evidence="2">Unannotated protein</fullName>
    </submittedName>
</protein>
<evidence type="ECO:0000256" key="1">
    <source>
        <dbReference type="SAM" id="Phobius"/>
    </source>
</evidence>
<reference evidence="2" key="1">
    <citation type="submission" date="2020-05" db="EMBL/GenBank/DDBJ databases">
        <authorList>
            <person name="Chiriac C."/>
            <person name="Salcher M."/>
            <person name="Ghai R."/>
            <person name="Kavagutti S V."/>
        </authorList>
    </citation>
    <scope>NUCLEOTIDE SEQUENCE</scope>
</reference>
<keyword evidence="1" id="KW-1133">Transmembrane helix</keyword>
<organism evidence="2">
    <name type="scientific">freshwater metagenome</name>
    <dbReference type="NCBI Taxonomy" id="449393"/>
    <lineage>
        <taxon>unclassified sequences</taxon>
        <taxon>metagenomes</taxon>
        <taxon>ecological metagenomes</taxon>
    </lineage>
</organism>
<proteinExistence type="predicted"/>
<keyword evidence="1" id="KW-0812">Transmembrane</keyword>
<evidence type="ECO:0000313" key="3">
    <source>
        <dbReference type="EMBL" id="CAB4918648.1"/>
    </source>
</evidence>
<dbReference type="EMBL" id="CAEZSF010000031">
    <property type="protein sequence ID" value="CAB4532723.1"/>
    <property type="molecule type" value="Genomic_DNA"/>
</dbReference>
<accession>A0A6J6B316</accession>
<keyword evidence="1" id="KW-0472">Membrane</keyword>
<gene>
    <name evidence="2" type="ORF">UFOPK1358_00511</name>
    <name evidence="3" type="ORF">UFOPK3519_01822</name>
</gene>
<evidence type="ECO:0000313" key="2">
    <source>
        <dbReference type="EMBL" id="CAB4532723.1"/>
    </source>
</evidence>
<sequence>MAAPSVLSETITSSNVVTATSAGLERTIQNAVDLAKSANGMFRSHDDVAVALPGGMFGHVRNGKLIGFGLEPIGEVLVDSHRKVSGLIDGSKGHVLWGRVAAVAGGTAAAVSSVAGLTSILLGRRRSSGSH</sequence>
<feature type="transmembrane region" description="Helical" evidence="1">
    <location>
        <begin position="100"/>
        <end position="122"/>
    </location>
</feature>
<dbReference type="EMBL" id="CAFBMG010000214">
    <property type="protein sequence ID" value="CAB4918648.1"/>
    <property type="molecule type" value="Genomic_DNA"/>
</dbReference>